<dbReference type="Pfam" id="PF22673">
    <property type="entry name" value="MCP-like_PDC_1"/>
    <property type="match status" value="1"/>
</dbReference>
<reference evidence="6" key="1">
    <citation type="submission" date="2017-02" db="EMBL/GenBank/DDBJ databases">
        <authorList>
            <person name="Varghese N."/>
            <person name="Submissions S."/>
        </authorList>
    </citation>
    <scope>NUCLEOTIDE SEQUENCE [LARGE SCALE GENOMIC DNA]</scope>
    <source>
        <strain evidence="6">ATCC 35199</strain>
    </source>
</reference>
<dbReference type="PANTHER" id="PTHR32089">
    <property type="entry name" value="METHYL-ACCEPTING CHEMOTAXIS PROTEIN MCPB"/>
    <property type="match status" value="1"/>
</dbReference>
<dbReference type="SMART" id="SM00283">
    <property type="entry name" value="MA"/>
    <property type="match status" value="1"/>
</dbReference>
<dbReference type="SUPFAM" id="SSF58104">
    <property type="entry name" value="Methyl-accepting chemotaxis protein (MCP) signaling domain"/>
    <property type="match status" value="1"/>
</dbReference>
<evidence type="ECO:0000313" key="6">
    <source>
        <dbReference type="Proteomes" id="UP000243406"/>
    </source>
</evidence>
<name>A0A1T5AK13_9FIRM</name>
<dbReference type="GO" id="GO:0016020">
    <property type="term" value="C:membrane"/>
    <property type="evidence" value="ECO:0007669"/>
    <property type="project" value="InterPro"/>
</dbReference>
<dbReference type="AlphaFoldDB" id="A0A1T5AK13"/>
<feature type="domain" description="Methyl-accepting transducer" evidence="4">
    <location>
        <begin position="122"/>
        <end position="358"/>
    </location>
</feature>
<feature type="transmembrane region" description="Helical" evidence="3">
    <location>
        <begin position="29"/>
        <end position="48"/>
    </location>
</feature>
<feature type="transmembrane region" description="Helical" evidence="3">
    <location>
        <begin position="6"/>
        <end position="22"/>
    </location>
</feature>
<dbReference type="SUPFAM" id="SSF103190">
    <property type="entry name" value="Sensory domain-like"/>
    <property type="match status" value="1"/>
</dbReference>
<keyword evidence="3" id="KW-1133">Transmembrane helix</keyword>
<dbReference type="InterPro" id="IPR029151">
    <property type="entry name" value="Sensor-like_sf"/>
</dbReference>
<accession>A0A1T5AK13</accession>
<keyword evidence="6" id="KW-1185">Reference proteome</keyword>
<gene>
    <name evidence="5" type="ORF">SAMN02745120_0977</name>
</gene>
<dbReference type="OrthoDB" id="369336at2"/>
<proteinExistence type="predicted"/>
<keyword evidence="3" id="KW-0812">Transmembrane</keyword>
<dbReference type="InterPro" id="IPR004089">
    <property type="entry name" value="MCPsignal_dom"/>
</dbReference>
<keyword evidence="3" id="KW-0472">Membrane</keyword>
<evidence type="ECO:0000256" key="3">
    <source>
        <dbReference type="SAM" id="Phobius"/>
    </source>
</evidence>
<dbReference type="GO" id="GO:0007165">
    <property type="term" value="P:signal transduction"/>
    <property type="evidence" value="ECO:0007669"/>
    <property type="project" value="UniProtKB-KW"/>
</dbReference>
<organism evidence="5 6">
    <name type="scientific">Acetoanaerobium noterae</name>
    <dbReference type="NCBI Taxonomy" id="745369"/>
    <lineage>
        <taxon>Bacteria</taxon>
        <taxon>Bacillati</taxon>
        <taxon>Bacillota</taxon>
        <taxon>Clostridia</taxon>
        <taxon>Peptostreptococcales</taxon>
        <taxon>Filifactoraceae</taxon>
        <taxon>Acetoanaerobium</taxon>
    </lineage>
</organism>
<keyword evidence="1 2" id="KW-0807">Transducer</keyword>
<dbReference type="Gene3D" id="1.10.287.950">
    <property type="entry name" value="Methyl-accepting chemotaxis protein"/>
    <property type="match status" value="1"/>
</dbReference>
<sequence length="540" mass="59046">MNKNTIFMLISILLGSGVGYAYGNQMLGLVPALVIIVLLIAIAIYISASSGITSNKDLINGLKAVVSGDYGYNFKMKLGATGEMGEVAAELDKIMLAVNHMIAKMKVSGEQSAYESEKVYHQLEINNEVSSNISHAVEKIAYGSTEQKEHIDEITENSSEMTKHASSIADKCEHNYKLSVTVEKSVNDVKQYVDKLLDGIEFTGDVTKTSASKIHDLKRKVENISNFITVVTKISEQTNLLALNASIESARAGEAGKGFAVVANEVRKLAEESRLASEDIIKIVNEVVKETELVVEQIDSNTATVAQNVSMVSEVKTLIEQTATHITQMENEISSIKDITINQAKESEKIAEALAQVSNLSNDIASQTQNVYAACEEQTSSAEQMMSSCEILTKSSKDALDQVKEFSKGIVISELKKKEINRLISELKKLALTSALTGMDYNQHKKAIDDIVSKEKNLSVVYSATPETHNLHYINLNLKMDTVAFREWYKNPLTSKNNYISEVYVPLGSDSPCVTISVPILDNGQVVGVLGADLELSEIQ</sequence>
<protein>
    <submittedName>
        <fullName evidence="5">Methyl-accepting chemotaxis sensory transducer with Cache sensor</fullName>
    </submittedName>
</protein>
<dbReference type="CDD" id="cd12913">
    <property type="entry name" value="PDC1_MCP_like"/>
    <property type="match status" value="1"/>
</dbReference>
<evidence type="ECO:0000256" key="1">
    <source>
        <dbReference type="ARBA" id="ARBA00023224"/>
    </source>
</evidence>
<dbReference type="Gene3D" id="3.30.450.20">
    <property type="entry name" value="PAS domain"/>
    <property type="match status" value="1"/>
</dbReference>
<evidence type="ECO:0000256" key="2">
    <source>
        <dbReference type="PROSITE-ProRule" id="PRU00284"/>
    </source>
</evidence>
<evidence type="ECO:0000313" key="5">
    <source>
        <dbReference type="EMBL" id="SKB35344.1"/>
    </source>
</evidence>
<dbReference type="PROSITE" id="PS50111">
    <property type="entry name" value="CHEMOTAXIS_TRANSDUC_2"/>
    <property type="match status" value="1"/>
</dbReference>
<dbReference type="Pfam" id="PF00015">
    <property type="entry name" value="MCPsignal"/>
    <property type="match status" value="1"/>
</dbReference>
<dbReference type="Proteomes" id="UP000243406">
    <property type="component" value="Unassembled WGS sequence"/>
</dbReference>
<evidence type="ECO:0000259" key="4">
    <source>
        <dbReference type="PROSITE" id="PS50111"/>
    </source>
</evidence>
<dbReference type="PANTHER" id="PTHR32089:SF112">
    <property type="entry name" value="LYSOZYME-LIKE PROTEIN-RELATED"/>
    <property type="match status" value="1"/>
</dbReference>
<dbReference type="RefSeq" id="WP_079588922.1">
    <property type="nucleotide sequence ID" value="NZ_FUYN01000002.1"/>
</dbReference>
<dbReference type="EMBL" id="FUYN01000002">
    <property type="protein sequence ID" value="SKB35344.1"/>
    <property type="molecule type" value="Genomic_DNA"/>
</dbReference>
<dbReference type="CDD" id="cd11386">
    <property type="entry name" value="MCP_signal"/>
    <property type="match status" value="1"/>
</dbReference>